<evidence type="ECO:0000313" key="1">
    <source>
        <dbReference type="EMBL" id="MPN34489.1"/>
    </source>
</evidence>
<accession>A0A645H8S1</accession>
<name>A0A645H8S1_9ZZZZ</name>
<dbReference type="AlphaFoldDB" id="A0A645H8S1"/>
<comment type="caution">
    <text evidence="1">The sequence shown here is derived from an EMBL/GenBank/DDBJ whole genome shotgun (WGS) entry which is preliminary data.</text>
</comment>
<organism evidence="1">
    <name type="scientific">bioreactor metagenome</name>
    <dbReference type="NCBI Taxonomy" id="1076179"/>
    <lineage>
        <taxon>unclassified sequences</taxon>
        <taxon>metagenomes</taxon>
        <taxon>ecological metagenomes</taxon>
    </lineage>
</organism>
<proteinExistence type="predicted"/>
<gene>
    <name evidence="1" type="ORF">SDC9_181983</name>
</gene>
<sequence length="161" mass="18524">MRRGQLCARLRVVEHEAVPIGKPRIEPNPLARKPLVEKQNQFSRFFRGDFARAVVGHRRIVNIRFAGERHKVAAIGHIRLRQINAEACRFQRRTPRIILLGIITEHGEVCRVAAGFHAVRHGLHKPKFTILRKLVHVRVVGYLQRGFPAEGFHRPIRHSVA</sequence>
<protein>
    <submittedName>
        <fullName evidence="1">Uncharacterized protein</fullName>
    </submittedName>
</protein>
<dbReference type="EMBL" id="VSSQ01087555">
    <property type="protein sequence ID" value="MPN34489.1"/>
    <property type="molecule type" value="Genomic_DNA"/>
</dbReference>
<reference evidence="1" key="1">
    <citation type="submission" date="2019-08" db="EMBL/GenBank/DDBJ databases">
        <authorList>
            <person name="Kucharzyk K."/>
            <person name="Murdoch R.W."/>
            <person name="Higgins S."/>
            <person name="Loffler F."/>
        </authorList>
    </citation>
    <scope>NUCLEOTIDE SEQUENCE</scope>
</reference>